<proteinExistence type="predicted"/>
<keyword evidence="3" id="KW-1185">Reference proteome</keyword>
<reference evidence="2 3" key="1">
    <citation type="journal article" date="2016" name="Front. Microbiol.">
        <title>Comparative Genomics Analysis of Streptomyces Species Reveals Their Adaptation to the Marine Environment and Their Diversity at the Genomic Level.</title>
        <authorList>
            <person name="Tian X."/>
            <person name="Zhang Z."/>
            <person name="Yang T."/>
            <person name="Chen M."/>
            <person name="Li J."/>
            <person name="Chen F."/>
            <person name="Yang J."/>
            <person name="Li W."/>
            <person name="Zhang B."/>
            <person name="Zhang Z."/>
            <person name="Wu J."/>
            <person name="Zhang C."/>
            <person name="Long L."/>
            <person name="Xiao J."/>
        </authorList>
    </citation>
    <scope>NUCLEOTIDE SEQUENCE [LARGE SCALE GENOMIC DNA]</scope>
    <source>
        <strain evidence="2 3">SCSIO 02100</strain>
    </source>
</reference>
<evidence type="ECO:0008006" key="4">
    <source>
        <dbReference type="Google" id="ProtNLM"/>
    </source>
</evidence>
<dbReference type="RefSeq" id="WP_070194628.1">
    <property type="nucleotide sequence ID" value="NZ_LJGU01000090.1"/>
</dbReference>
<evidence type="ECO:0000256" key="1">
    <source>
        <dbReference type="SAM" id="MobiDB-lite"/>
    </source>
</evidence>
<dbReference type="PATRIC" id="fig|1075402.3.peg.3549"/>
<protein>
    <recommendedName>
        <fullName evidence="4">Pyridoxamine 5'-phosphate oxidase putative domain-containing protein</fullName>
    </recommendedName>
</protein>
<comment type="caution">
    <text evidence="2">The sequence shown here is derived from an EMBL/GenBank/DDBJ whole genome shotgun (WGS) entry which is preliminary data.</text>
</comment>
<dbReference type="AlphaFoldDB" id="A0A1E7KPY8"/>
<evidence type="ECO:0000313" key="2">
    <source>
        <dbReference type="EMBL" id="OEV05977.1"/>
    </source>
</evidence>
<feature type="compositionally biased region" description="Low complexity" evidence="1">
    <location>
        <begin position="151"/>
        <end position="163"/>
    </location>
</feature>
<gene>
    <name evidence="2" type="ORF">AN216_00900</name>
</gene>
<name>A0A1E7KPY8_9ACTN</name>
<dbReference type="EMBL" id="LJGU01000090">
    <property type="protein sequence ID" value="OEV05977.1"/>
    <property type="molecule type" value="Genomic_DNA"/>
</dbReference>
<dbReference type="OrthoDB" id="3687464at2"/>
<organism evidence="2 3">
    <name type="scientific">Streptomyces oceani</name>
    <dbReference type="NCBI Taxonomy" id="1075402"/>
    <lineage>
        <taxon>Bacteria</taxon>
        <taxon>Bacillati</taxon>
        <taxon>Actinomycetota</taxon>
        <taxon>Actinomycetes</taxon>
        <taxon>Kitasatosporales</taxon>
        <taxon>Streptomycetaceae</taxon>
        <taxon>Streptomyces</taxon>
    </lineage>
</organism>
<dbReference type="Proteomes" id="UP000176101">
    <property type="component" value="Unassembled WGS sequence"/>
</dbReference>
<dbReference type="STRING" id="1075402.AN216_00900"/>
<sequence>MTASPEPSPTDRALIEEAARKSALLWVRGPQGPSRPLWHVWHEGAVCLVGEGPLEQPLEDLGLADGGSATVTARSKDKGGRLVAWPVRVVRLSPGGPDWEAAVGELKGKRLNAPDADNVTDRWARECRVLRLETAGPPVQRPGAMPEGSQAAAPLPTPATTRRPAPPGLPRLLFRRRRRDTGTGGRTGRA</sequence>
<accession>A0A1E7KPY8</accession>
<feature type="region of interest" description="Disordered" evidence="1">
    <location>
        <begin position="133"/>
        <end position="190"/>
    </location>
</feature>
<evidence type="ECO:0000313" key="3">
    <source>
        <dbReference type="Proteomes" id="UP000176101"/>
    </source>
</evidence>